<protein>
    <recommendedName>
        <fullName evidence="1">UPF0237 protein IAD51_00600</fullName>
    </recommendedName>
</protein>
<organism evidence="3 4">
    <name type="scientific">Candidatus Limadaptatus stercorigallinarum</name>
    <dbReference type="NCBI Taxonomy" id="2840845"/>
    <lineage>
        <taxon>Bacteria</taxon>
        <taxon>Bacillati</taxon>
        <taxon>Bacillota</taxon>
        <taxon>Clostridia</taxon>
        <taxon>Eubacteriales</taxon>
        <taxon>Candidatus Limadaptatus</taxon>
    </lineage>
</organism>
<evidence type="ECO:0000313" key="3">
    <source>
        <dbReference type="EMBL" id="HIU20731.1"/>
    </source>
</evidence>
<dbReference type="InterPro" id="IPR022986">
    <property type="entry name" value="UPF0237_ACT"/>
</dbReference>
<proteinExistence type="inferred from homology"/>
<evidence type="ECO:0000313" key="4">
    <source>
        <dbReference type="Proteomes" id="UP000824088"/>
    </source>
</evidence>
<dbReference type="InterPro" id="IPR045865">
    <property type="entry name" value="ACT-like_dom_sf"/>
</dbReference>
<dbReference type="Pfam" id="PF13740">
    <property type="entry name" value="ACT_6"/>
    <property type="match status" value="1"/>
</dbReference>
<dbReference type="InterPro" id="IPR002912">
    <property type="entry name" value="ACT_dom"/>
</dbReference>
<dbReference type="AlphaFoldDB" id="A0A9D1HQG0"/>
<dbReference type="PROSITE" id="PS51671">
    <property type="entry name" value="ACT"/>
    <property type="match status" value="1"/>
</dbReference>
<dbReference type="PANTHER" id="PTHR34875">
    <property type="entry name" value="UPF0237 PROTEIN MJ1558"/>
    <property type="match status" value="1"/>
</dbReference>
<reference evidence="3" key="1">
    <citation type="submission" date="2020-10" db="EMBL/GenBank/DDBJ databases">
        <authorList>
            <person name="Gilroy R."/>
        </authorList>
    </citation>
    <scope>NUCLEOTIDE SEQUENCE</scope>
    <source>
        <strain evidence="3">1063</strain>
    </source>
</reference>
<dbReference type="NCBIfam" id="NF001220">
    <property type="entry name" value="PRK00194.1"/>
    <property type="match status" value="1"/>
</dbReference>
<accession>A0A9D1HQG0</accession>
<sequence>MRAIVSVIGKDRTGIIAKVTTKLFELGCNVEDISQTVMHGSYFTMIMLITLKEGLAVAAVNDALQSVAGELGVEIRVQHEDIFNSMHRI</sequence>
<comment type="similarity">
    <text evidence="1">Belongs to the UPF0237 family.</text>
</comment>
<dbReference type="CDD" id="cd04872">
    <property type="entry name" value="ACT_1ZPV"/>
    <property type="match status" value="1"/>
</dbReference>
<evidence type="ECO:0000259" key="2">
    <source>
        <dbReference type="PROSITE" id="PS51671"/>
    </source>
</evidence>
<reference evidence="3" key="2">
    <citation type="journal article" date="2021" name="PeerJ">
        <title>Extensive microbial diversity within the chicken gut microbiome revealed by metagenomics and culture.</title>
        <authorList>
            <person name="Gilroy R."/>
            <person name="Ravi A."/>
            <person name="Getino M."/>
            <person name="Pursley I."/>
            <person name="Horton D.L."/>
            <person name="Alikhan N.F."/>
            <person name="Baker D."/>
            <person name="Gharbi K."/>
            <person name="Hall N."/>
            <person name="Watson M."/>
            <person name="Adriaenssens E.M."/>
            <person name="Foster-Nyarko E."/>
            <person name="Jarju S."/>
            <person name="Secka A."/>
            <person name="Antonio M."/>
            <person name="Oren A."/>
            <person name="Chaudhuri R.R."/>
            <person name="La Ragione R."/>
            <person name="Hildebrand F."/>
            <person name="Pallen M.J."/>
        </authorList>
    </citation>
    <scope>NUCLEOTIDE SEQUENCE</scope>
    <source>
        <strain evidence="3">1063</strain>
    </source>
</reference>
<feature type="domain" description="ACT" evidence="2">
    <location>
        <begin position="4"/>
        <end position="78"/>
    </location>
</feature>
<dbReference type="HAMAP" id="MF_01054">
    <property type="entry name" value="UPF0237"/>
    <property type="match status" value="1"/>
</dbReference>
<dbReference type="Proteomes" id="UP000824088">
    <property type="component" value="Unassembled WGS sequence"/>
</dbReference>
<dbReference type="PANTHER" id="PTHR34875:SF6">
    <property type="entry name" value="UPF0237 PROTEIN MJ1558"/>
    <property type="match status" value="1"/>
</dbReference>
<gene>
    <name evidence="3" type="ORF">IAD51_00600</name>
</gene>
<dbReference type="SUPFAM" id="SSF55021">
    <property type="entry name" value="ACT-like"/>
    <property type="match status" value="1"/>
</dbReference>
<dbReference type="Gene3D" id="3.30.70.260">
    <property type="match status" value="1"/>
</dbReference>
<dbReference type="EMBL" id="DVMN01000009">
    <property type="protein sequence ID" value="HIU20731.1"/>
    <property type="molecule type" value="Genomic_DNA"/>
</dbReference>
<dbReference type="InterPro" id="IPR050990">
    <property type="entry name" value="UPF0237/GcvR_regulator"/>
</dbReference>
<name>A0A9D1HQG0_9FIRM</name>
<comment type="caution">
    <text evidence="3">The sequence shown here is derived from an EMBL/GenBank/DDBJ whole genome shotgun (WGS) entry which is preliminary data.</text>
</comment>
<evidence type="ECO:0000256" key="1">
    <source>
        <dbReference type="HAMAP-Rule" id="MF_01054"/>
    </source>
</evidence>